<keyword evidence="3" id="KW-1185">Reference proteome</keyword>
<feature type="compositionally biased region" description="Acidic residues" evidence="1">
    <location>
        <begin position="459"/>
        <end position="471"/>
    </location>
</feature>
<reference evidence="2 3" key="1">
    <citation type="submission" date="2018-12" db="EMBL/GenBank/DDBJ databases">
        <title>Draft genome sequence of Xylaria grammica IHI A82.</title>
        <authorList>
            <person name="Buettner E."/>
            <person name="Kellner H."/>
        </authorList>
    </citation>
    <scope>NUCLEOTIDE SEQUENCE [LARGE SCALE GENOMIC DNA]</scope>
    <source>
        <strain evidence="2 3">IHI A82</strain>
    </source>
</reference>
<gene>
    <name evidence="2" type="ORF">EKO27_g10016</name>
</gene>
<dbReference type="AlphaFoldDB" id="A0A439CSC0"/>
<protein>
    <recommendedName>
        <fullName evidence="4">F-box domain-containing protein</fullName>
    </recommendedName>
</protein>
<evidence type="ECO:0000256" key="1">
    <source>
        <dbReference type="SAM" id="MobiDB-lite"/>
    </source>
</evidence>
<sequence length="560" mass="63734">MDNVPPEILYLVCSRLDHTDDILNFRLVNRLFADIGAAYMLPYVTFYMHREDLARLETISLHPIFSKHVQELVYFAITLDPIKVSWRQFVQNYKGMARWNGALRKLNLTPTQLMAAYAKYSDAVDEQDELVRREEDADLLKRVLPRFPRLEALTLTTTTTGGFFNYGDYRSRRALADYIDTYLHGAHPEGKRPLDALLGANAHSPRALTTLRVNSVHWRFFKRSERELTRMFQPFANLTLFEISISMGSADERVHEGDSLRKCQRVLAKGALRNILKSMPQLESLSVDILGLDTTGPDRGASLSDIIQPNFQWPKLTELLLSGFKGDRAEIMNILLLHKDGLRKLCLRDIALPSTSWSKLLPDIRKHLCLEEACICGDIYGESEDEADAQYSSWDDPLATGSEQYWDLSMPLLGPHDMRESINMYCRQGGQNYPDELPLSELVVDKYYHEYVQPFFENSDSDVDHEDDDDSGFGTWEGGNDDWEDVSDEEFGVNDDDDGSDSDTRSELLDPFLGHALLQVILGNMMPEDILEAPTGMDFYGGTDGVDIPHESNEHNDIDP</sequence>
<evidence type="ECO:0008006" key="4">
    <source>
        <dbReference type="Google" id="ProtNLM"/>
    </source>
</evidence>
<evidence type="ECO:0000313" key="3">
    <source>
        <dbReference type="Proteomes" id="UP000286045"/>
    </source>
</evidence>
<evidence type="ECO:0000313" key="2">
    <source>
        <dbReference type="EMBL" id="RWA05088.1"/>
    </source>
</evidence>
<organism evidence="2 3">
    <name type="scientific">Xylaria grammica</name>
    <dbReference type="NCBI Taxonomy" id="363999"/>
    <lineage>
        <taxon>Eukaryota</taxon>
        <taxon>Fungi</taxon>
        <taxon>Dikarya</taxon>
        <taxon>Ascomycota</taxon>
        <taxon>Pezizomycotina</taxon>
        <taxon>Sordariomycetes</taxon>
        <taxon>Xylariomycetidae</taxon>
        <taxon>Xylariales</taxon>
        <taxon>Xylariaceae</taxon>
        <taxon>Xylaria</taxon>
    </lineage>
</organism>
<dbReference type="EMBL" id="RYZI01000480">
    <property type="protein sequence ID" value="RWA05088.1"/>
    <property type="molecule type" value="Genomic_DNA"/>
</dbReference>
<feature type="region of interest" description="Disordered" evidence="1">
    <location>
        <begin position="458"/>
        <end position="507"/>
    </location>
</feature>
<dbReference type="CDD" id="cd09917">
    <property type="entry name" value="F-box_SF"/>
    <property type="match status" value="1"/>
</dbReference>
<dbReference type="Proteomes" id="UP000286045">
    <property type="component" value="Unassembled WGS sequence"/>
</dbReference>
<feature type="compositionally biased region" description="Acidic residues" evidence="1">
    <location>
        <begin position="479"/>
        <end position="501"/>
    </location>
</feature>
<dbReference type="STRING" id="363999.A0A439CSC0"/>
<proteinExistence type="predicted"/>
<comment type="caution">
    <text evidence="2">The sequence shown here is derived from an EMBL/GenBank/DDBJ whole genome shotgun (WGS) entry which is preliminary data.</text>
</comment>
<name>A0A439CSC0_9PEZI</name>
<accession>A0A439CSC0</accession>